<dbReference type="PROSITE" id="PS50883">
    <property type="entry name" value="EAL"/>
    <property type="match status" value="1"/>
</dbReference>
<evidence type="ECO:0000259" key="1">
    <source>
        <dbReference type="PROSITE" id="PS50883"/>
    </source>
</evidence>
<dbReference type="PANTHER" id="PTHR33121:SF70">
    <property type="entry name" value="SIGNALING PROTEIN YKOW"/>
    <property type="match status" value="1"/>
</dbReference>
<dbReference type="InterPro" id="IPR001633">
    <property type="entry name" value="EAL_dom"/>
</dbReference>
<keyword evidence="3" id="KW-1185">Reference proteome</keyword>
<evidence type="ECO:0000313" key="3">
    <source>
        <dbReference type="Proteomes" id="UP000664654"/>
    </source>
</evidence>
<dbReference type="PANTHER" id="PTHR33121">
    <property type="entry name" value="CYCLIC DI-GMP PHOSPHODIESTERASE PDEF"/>
    <property type="match status" value="1"/>
</dbReference>
<gene>
    <name evidence="2" type="ORF">J0A66_23185</name>
</gene>
<sequence length="48" mass="5548">GIETAEQLQYLREKGVDSLQGYYFARPMPLAELLKYLPDKQQSNKGLF</sequence>
<dbReference type="InterPro" id="IPR035919">
    <property type="entry name" value="EAL_sf"/>
</dbReference>
<comment type="caution">
    <text evidence="2">The sequence shown here is derived from an EMBL/GenBank/DDBJ whole genome shotgun (WGS) entry which is preliminary data.</text>
</comment>
<evidence type="ECO:0000313" key="2">
    <source>
        <dbReference type="EMBL" id="MBN7828142.1"/>
    </source>
</evidence>
<dbReference type="EMBL" id="JAFKCV010000432">
    <property type="protein sequence ID" value="MBN7828142.1"/>
    <property type="molecule type" value="Genomic_DNA"/>
</dbReference>
<accession>A0A939DST7</accession>
<dbReference type="Proteomes" id="UP000664654">
    <property type="component" value="Unassembled WGS sequence"/>
</dbReference>
<dbReference type="GO" id="GO:0071111">
    <property type="term" value="F:cyclic-guanylate-specific phosphodiesterase activity"/>
    <property type="evidence" value="ECO:0007669"/>
    <property type="project" value="InterPro"/>
</dbReference>
<dbReference type="Gene3D" id="3.20.20.450">
    <property type="entry name" value="EAL domain"/>
    <property type="match status" value="1"/>
</dbReference>
<dbReference type="AlphaFoldDB" id="A0A939DST7"/>
<feature type="non-terminal residue" evidence="2">
    <location>
        <position position="1"/>
    </location>
</feature>
<dbReference type="SUPFAM" id="SSF141868">
    <property type="entry name" value="EAL domain-like"/>
    <property type="match status" value="1"/>
</dbReference>
<name>A0A939DST7_9ALTE</name>
<proteinExistence type="predicted"/>
<dbReference type="InterPro" id="IPR050706">
    <property type="entry name" value="Cyclic-di-GMP_PDE-like"/>
</dbReference>
<feature type="domain" description="EAL" evidence="1">
    <location>
        <begin position="1"/>
        <end position="41"/>
    </location>
</feature>
<organism evidence="2 3">
    <name type="scientific">Bowmanella dokdonensis</name>
    <dbReference type="NCBI Taxonomy" id="751969"/>
    <lineage>
        <taxon>Bacteria</taxon>
        <taxon>Pseudomonadati</taxon>
        <taxon>Pseudomonadota</taxon>
        <taxon>Gammaproteobacteria</taxon>
        <taxon>Alteromonadales</taxon>
        <taxon>Alteromonadaceae</taxon>
        <taxon>Bowmanella</taxon>
    </lineage>
</organism>
<protein>
    <submittedName>
        <fullName evidence="2">EAL domain-containing protein</fullName>
    </submittedName>
</protein>
<reference evidence="2" key="1">
    <citation type="submission" date="2021-03" db="EMBL/GenBank/DDBJ databases">
        <title>novel species isolated from a fishpond in China.</title>
        <authorList>
            <person name="Lu H."/>
            <person name="Cai Z."/>
        </authorList>
    </citation>
    <scope>NUCLEOTIDE SEQUENCE</scope>
    <source>
        <strain evidence="2">JCM 30855</strain>
    </source>
</reference>